<dbReference type="SUPFAM" id="SSF54631">
    <property type="entry name" value="CBS-domain pair"/>
    <property type="match status" value="1"/>
</dbReference>
<gene>
    <name evidence="2" type="ORF">GCM10011579_001580</name>
</gene>
<feature type="domain" description="CBS" evidence="1">
    <location>
        <begin position="8"/>
        <end position="48"/>
    </location>
</feature>
<evidence type="ECO:0000313" key="2">
    <source>
        <dbReference type="EMBL" id="GGN48681.1"/>
    </source>
</evidence>
<evidence type="ECO:0000259" key="1">
    <source>
        <dbReference type="Pfam" id="PF00571"/>
    </source>
</evidence>
<dbReference type="Gene3D" id="3.10.580.10">
    <property type="entry name" value="CBS-domain"/>
    <property type="match status" value="1"/>
</dbReference>
<evidence type="ECO:0000313" key="3">
    <source>
        <dbReference type="Proteomes" id="UP000600365"/>
    </source>
</evidence>
<dbReference type="EMBL" id="BMMM01000001">
    <property type="protein sequence ID" value="GGN48681.1"/>
    <property type="molecule type" value="Genomic_DNA"/>
</dbReference>
<comment type="caution">
    <text evidence="2">The sequence shown here is derived from an EMBL/GenBank/DDBJ whole genome shotgun (WGS) entry which is preliminary data.</text>
</comment>
<accession>A0A917XRN0</accession>
<dbReference type="Proteomes" id="UP000600365">
    <property type="component" value="Unassembled WGS sequence"/>
</dbReference>
<dbReference type="AlphaFoldDB" id="A0A917XRN0"/>
<sequence>MHGIPRTVSDVLTHTVAAVSRDAPFKKIVKTMEDWEVSALPVLEGEGSLNDLATAGTVTVAKVMSSPVEPIRVRVADGVVTLIGTTGAPLVPLAIRPARAVEGAVNVKCHLSGGSDAPHASSRTEPQ</sequence>
<protein>
    <recommendedName>
        <fullName evidence="1">CBS domain-containing protein</fullName>
    </recommendedName>
</protein>
<dbReference type="RefSeq" id="WP_189183841.1">
    <property type="nucleotide sequence ID" value="NZ_BMMM01000001.1"/>
</dbReference>
<reference evidence="2 3" key="1">
    <citation type="journal article" date="2014" name="Int. J. Syst. Evol. Microbiol.">
        <title>Complete genome sequence of Corynebacterium casei LMG S-19264T (=DSM 44701T), isolated from a smear-ripened cheese.</title>
        <authorList>
            <consortium name="US DOE Joint Genome Institute (JGI-PGF)"/>
            <person name="Walter F."/>
            <person name="Albersmeier A."/>
            <person name="Kalinowski J."/>
            <person name="Ruckert C."/>
        </authorList>
    </citation>
    <scope>NUCLEOTIDE SEQUENCE [LARGE SCALE GENOMIC DNA]</scope>
    <source>
        <strain evidence="2 3">CGMCC 4.7111</strain>
    </source>
</reference>
<organism evidence="2 3">
    <name type="scientific">Streptomyces albiflavescens</name>
    <dbReference type="NCBI Taxonomy" id="1623582"/>
    <lineage>
        <taxon>Bacteria</taxon>
        <taxon>Bacillati</taxon>
        <taxon>Actinomycetota</taxon>
        <taxon>Actinomycetes</taxon>
        <taxon>Kitasatosporales</taxon>
        <taxon>Streptomycetaceae</taxon>
        <taxon>Streptomyces</taxon>
    </lineage>
</organism>
<name>A0A917XRN0_9ACTN</name>
<dbReference type="InterPro" id="IPR046342">
    <property type="entry name" value="CBS_dom_sf"/>
</dbReference>
<proteinExistence type="predicted"/>
<dbReference type="Pfam" id="PF00571">
    <property type="entry name" value="CBS"/>
    <property type="match status" value="1"/>
</dbReference>
<keyword evidence="3" id="KW-1185">Reference proteome</keyword>
<dbReference type="InterPro" id="IPR000644">
    <property type="entry name" value="CBS_dom"/>
</dbReference>